<protein>
    <recommendedName>
        <fullName evidence="1">GLEYA adhesin domain-containing protein</fullName>
    </recommendedName>
</protein>
<dbReference type="Proteomes" id="UP000045706">
    <property type="component" value="Unassembled WGS sequence"/>
</dbReference>
<reference evidence="3" key="1">
    <citation type="submission" date="2015-05" db="EMBL/GenBank/DDBJ databases">
        <authorList>
            <person name="Fogelqvist Johan"/>
        </authorList>
    </citation>
    <scope>NUCLEOTIDE SEQUENCE [LARGE SCALE GENOMIC DNA]</scope>
</reference>
<feature type="domain" description="GLEYA adhesin" evidence="1">
    <location>
        <begin position="240"/>
        <end position="328"/>
    </location>
</feature>
<dbReference type="Gene3D" id="2.60.120.1560">
    <property type="match status" value="1"/>
</dbReference>
<evidence type="ECO:0000259" key="1">
    <source>
        <dbReference type="Pfam" id="PF10528"/>
    </source>
</evidence>
<organism evidence="2 3">
    <name type="scientific">Verticillium longisporum</name>
    <name type="common">Verticillium dahliae var. longisporum</name>
    <dbReference type="NCBI Taxonomy" id="100787"/>
    <lineage>
        <taxon>Eukaryota</taxon>
        <taxon>Fungi</taxon>
        <taxon>Dikarya</taxon>
        <taxon>Ascomycota</taxon>
        <taxon>Pezizomycotina</taxon>
        <taxon>Sordariomycetes</taxon>
        <taxon>Hypocreomycetidae</taxon>
        <taxon>Glomerellales</taxon>
        <taxon>Plectosphaerellaceae</taxon>
        <taxon>Verticillium</taxon>
    </lineage>
</organism>
<accession>A0A0G4LVX5</accession>
<dbReference type="Pfam" id="PF10528">
    <property type="entry name" value="GLEYA"/>
    <property type="match status" value="1"/>
</dbReference>
<sequence>MNRNISINIDFFAGINLPLSLSSTSSPNMKSFIAAFGLVGLAVAGPCNNNCGRQVIGTARKSPSLEDRQALCRAFLTSTTTVTPATATVTAAVIYNRNVHGARAEPPTLTGEKPAYASSCPDLASYWNACQCFDGYVPTTVAVTAATPTETVAGPICTQGLEYAIYTPEFDDPLIERLRVEEETIYTPVIANLIQGVVPDFTGVSPKIGPVYGDWQLPLVAPAYGPDVTGGPETQLSHTIIDHRGYINPATTGDYNIVIPYIDNSVFVWLGANAISGFTYDNAVLTRQEEERVYRAYTLTVTDTSVPVPFRLLWINYGGPGSLQSYIYDPAGNEIAGPNAEKNSQVISSCSGAGAVVGTWPAWESEQVAA</sequence>
<dbReference type="EMBL" id="CVQI01019002">
    <property type="protein sequence ID" value="CRK26213.1"/>
    <property type="molecule type" value="Genomic_DNA"/>
</dbReference>
<proteinExistence type="predicted"/>
<name>A0A0G4LVX5_VERLO</name>
<dbReference type="InterPro" id="IPR018871">
    <property type="entry name" value="GLEYA_adhesin_domain"/>
</dbReference>
<gene>
    <name evidence="2" type="ORF">BN1723_013797</name>
</gene>
<dbReference type="AlphaFoldDB" id="A0A0G4LVX5"/>
<evidence type="ECO:0000313" key="3">
    <source>
        <dbReference type="Proteomes" id="UP000045706"/>
    </source>
</evidence>
<evidence type="ECO:0000313" key="2">
    <source>
        <dbReference type="EMBL" id="CRK26213.1"/>
    </source>
</evidence>